<dbReference type="Pfam" id="PF01642">
    <property type="entry name" value="MM_CoA_mutase"/>
    <property type="match status" value="1"/>
</dbReference>
<feature type="domain" description="Methylmalonyl-CoA mutase alpha/beta chain catalytic" evidence="1">
    <location>
        <begin position="145"/>
        <end position="417"/>
    </location>
</feature>
<dbReference type="GO" id="GO:0016866">
    <property type="term" value="F:intramolecular transferase activity"/>
    <property type="evidence" value="ECO:0007669"/>
    <property type="project" value="InterPro"/>
</dbReference>
<dbReference type="GO" id="GO:0031419">
    <property type="term" value="F:cobalamin binding"/>
    <property type="evidence" value="ECO:0007669"/>
    <property type="project" value="InterPro"/>
</dbReference>
<organism evidence="3 4">
    <name type="scientific">Tenacibaculum discolor</name>
    <dbReference type="NCBI Taxonomy" id="361581"/>
    <lineage>
        <taxon>Bacteria</taxon>
        <taxon>Pseudomonadati</taxon>
        <taxon>Bacteroidota</taxon>
        <taxon>Flavobacteriia</taxon>
        <taxon>Flavobacteriales</taxon>
        <taxon>Flavobacteriaceae</taxon>
        <taxon>Tenacibaculum</taxon>
    </lineage>
</organism>
<proteinExistence type="predicted"/>
<sequence length="448" mass="51173">MSNYLFDEFQGVTPAEWKQKIQVDLKGADYNDTLLWKTEESITVKPFYTKEDRTNIKVNTPKKGFTICQSINIEDEEKANAFAIDSLQRGASAIEFNAKKEFDYNTLLKGIDTQKTTLYFTFEFLSSEFVKKLADYTNSDSCFFNIDIIGHLASSGNWYSNLKNDHTQLEEIAKVTQNAICVNASTYQNAGASIVQQLAYTLAHANEYLNHFGDSIANNIHFNFSVGSNYFFEIAKLRAFRILWDSLLKEYNTEANAHIFAQPSLRNKTLYDYNVNMLRTTSECMSAILGGANTVANSSYDKVFHHSNEFGERISRNQLLILQQESELAEAQNIADGAYYIETITQQLAQKALEVFKLIEKGGGFLKQLKEGVIQRKIKETADKEQQLFDSGELVLLGTNKIQNEEDKMKNDLEVSPFLKIRNEKTLIQPIIQKRLAEKLEQERLENE</sequence>
<dbReference type="EMBL" id="JAUYVU010000004">
    <property type="protein sequence ID" value="MDP2541127.1"/>
    <property type="molecule type" value="Genomic_DNA"/>
</dbReference>
<dbReference type="RefSeq" id="WP_099213962.1">
    <property type="nucleotide sequence ID" value="NZ_JAUYVU010000004.1"/>
</dbReference>
<protein>
    <submittedName>
        <fullName evidence="2 3">Methylmalonyl-CoA mutase</fullName>
    </submittedName>
</protein>
<evidence type="ECO:0000313" key="2">
    <source>
        <dbReference type="EMBL" id="MDP2541127.1"/>
    </source>
</evidence>
<dbReference type="PANTHER" id="PTHR48101">
    <property type="entry name" value="METHYLMALONYL-COA MUTASE, MITOCHONDRIAL-RELATED"/>
    <property type="match status" value="1"/>
</dbReference>
<dbReference type="AlphaFoldDB" id="A0A2G1BXS8"/>
<reference evidence="2 5" key="3">
    <citation type="submission" date="2023-07" db="EMBL/GenBank/DDBJ databases">
        <title>Genome content predicts the carbon catabolic preferences of heterotrophic bacteria.</title>
        <authorList>
            <person name="Gralka M."/>
        </authorList>
    </citation>
    <scope>NUCLEOTIDE SEQUENCE [LARGE SCALE GENOMIC DNA]</scope>
    <source>
        <strain evidence="2 5">4G03</strain>
    </source>
</reference>
<comment type="caution">
    <text evidence="3">The sequence shown here is derived from an EMBL/GenBank/DDBJ whole genome shotgun (WGS) entry which is preliminary data.</text>
</comment>
<evidence type="ECO:0000313" key="3">
    <source>
        <dbReference type="EMBL" id="PHN98840.1"/>
    </source>
</evidence>
<dbReference type="CDD" id="cd03677">
    <property type="entry name" value="MM_CoA_mutase_beta"/>
    <property type="match status" value="1"/>
</dbReference>
<dbReference type="SUPFAM" id="SSF51703">
    <property type="entry name" value="Cobalamin (vitamin B12)-dependent enzymes"/>
    <property type="match status" value="1"/>
</dbReference>
<evidence type="ECO:0000259" key="1">
    <source>
        <dbReference type="Pfam" id="PF01642"/>
    </source>
</evidence>
<reference evidence="3" key="2">
    <citation type="submission" date="2017-10" db="EMBL/GenBank/DDBJ databases">
        <authorList>
            <person name="Enke T.N."/>
            <person name="Cordero O.X."/>
        </authorList>
    </citation>
    <scope>NUCLEOTIDE SEQUENCE</scope>
    <source>
        <strain evidence="3">4G03</strain>
    </source>
</reference>
<dbReference type="Proteomes" id="UP001242342">
    <property type="component" value="Unassembled WGS sequence"/>
</dbReference>
<dbReference type="Gene3D" id="3.20.20.240">
    <property type="entry name" value="Methylmalonyl-CoA mutase"/>
    <property type="match status" value="1"/>
</dbReference>
<name>A0A2G1BXS8_9FLAO</name>
<gene>
    <name evidence="3" type="ORF">CSC81_01235</name>
    <name evidence="2" type="ORF">Q8W23_06500</name>
</gene>
<accession>A0A2G1BXS8</accession>
<dbReference type="PANTHER" id="PTHR48101:SF1">
    <property type="entry name" value="METHYLMALONYL-COA MUTASE, LARGE SUBUNIT"/>
    <property type="match status" value="1"/>
</dbReference>
<keyword evidence="5" id="KW-1185">Reference proteome</keyword>
<dbReference type="EMBL" id="PDUU01000002">
    <property type="protein sequence ID" value="PHN98840.1"/>
    <property type="molecule type" value="Genomic_DNA"/>
</dbReference>
<dbReference type="InterPro" id="IPR016176">
    <property type="entry name" value="Cbl-dep_enz_cat"/>
</dbReference>
<evidence type="ECO:0000313" key="4">
    <source>
        <dbReference type="Proteomes" id="UP000222163"/>
    </source>
</evidence>
<reference evidence="3 4" key="1">
    <citation type="journal article" date="2016" name="Nat. Commun.">
        <title>Microbial interactions lead to rapid micro-scale successions on model marine particles.</title>
        <authorList>
            <person name="Datta M.S."/>
            <person name="Sliwerska E."/>
            <person name="Gore J."/>
            <person name="Polz M.F."/>
            <person name="Cordero O.X."/>
        </authorList>
    </citation>
    <scope>NUCLEOTIDE SEQUENCE [LARGE SCALE GENOMIC DNA]</scope>
    <source>
        <strain evidence="3 4">4G03</strain>
    </source>
</reference>
<evidence type="ECO:0000313" key="5">
    <source>
        <dbReference type="Proteomes" id="UP001242342"/>
    </source>
</evidence>
<dbReference type="Proteomes" id="UP000222163">
    <property type="component" value="Unassembled WGS sequence"/>
</dbReference>
<dbReference type="InterPro" id="IPR006099">
    <property type="entry name" value="MeMalonylCoA_mutase_a/b_cat"/>
</dbReference>